<dbReference type="Gene3D" id="3.40.50.1970">
    <property type="match status" value="1"/>
</dbReference>
<protein>
    <submittedName>
        <fullName evidence="6">Iron-containing alcohol dehydrogenase</fullName>
    </submittedName>
</protein>
<dbReference type="FunFam" id="3.40.50.1970:FF:000003">
    <property type="entry name" value="Alcohol dehydrogenase, iron-containing"/>
    <property type="match status" value="1"/>
</dbReference>
<dbReference type="Gene3D" id="1.20.1090.10">
    <property type="entry name" value="Dehydroquinate synthase-like - alpha domain"/>
    <property type="match status" value="1"/>
</dbReference>
<name>A0A6I2U2Y4_9FIRM</name>
<dbReference type="SUPFAM" id="SSF56796">
    <property type="entry name" value="Dehydroquinate synthase-like"/>
    <property type="match status" value="1"/>
</dbReference>
<dbReference type="AlphaFoldDB" id="A0A6I2U2Y4"/>
<reference evidence="6 7" key="1">
    <citation type="submission" date="2019-08" db="EMBL/GenBank/DDBJ databases">
        <title>In-depth cultivation of the pig gut microbiome towards novel bacterial diversity and tailored functional studies.</title>
        <authorList>
            <person name="Wylensek D."/>
            <person name="Hitch T.C.A."/>
            <person name="Clavel T."/>
        </authorList>
    </citation>
    <scope>NUCLEOTIDE SEQUENCE [LARGE SCALE GENOMIC DNA]</scope>
    <source>
        <strain evidence="6 7">WCA3-601-WT-6J</strain>
    </source>
</reference>
<organism evidence="6 7">
    <name type="scientific">Ruthenibacterium lactatiformans</name>
    <dbReference type="NCBI Taxonomy" id="1550024"/>
    <lineage>
        <taxon>Bacteria</taxon>
        <taxon>Bacillati</taxon>
        <taxon>Bacillota</taxon>
        <taxon>Clostridia</taxon>
        <taxon>Eubacteriales</taxon>
        <taxon>Oscillospiraceae</taxon>
        <taxon>Ruthenibacterium</taxon>
    </lineage>
</organism>
<dbReference type="InterPro" id="IPR018211">
    <property type="entry name" value="ADH_Fe_CS"/>
</dbReference>
<evidence type="ECO:0000259" key="5">
    <source>
        <dbReference type="Pfam" id="PF25137"/>
    </source>
</evidence>
<feature type="domain" description="Fe-containing alcohol dehydrogenase-like C-terminal" evidence="5">
    <location>
        <begin position="193"/>
        <end position="389"/>
    </location>
</feature>
<accession>A0A6I2U2Y4</accession>
<dbReference type="Proteomes" id="UP000431913">
    <property type="component" value="Unassembled WGS sequence"/>
</dbReference>
<dbReference type="Pfam" id="PF00465">
    <property type="entry name" value="Fe-ADH"/>
    <property type="match status" value="1"/>
</dbReference>
<dbReference type="GO" id="GO:0004022">
    <property type="term" value="F:alcohol dehydrogenase (NAD+) activity"/>
    <property type="evidence" value="ECO:0007669"/>
    <property type="project" value="UniProtKB-ARBA"/>
</dbReference>
<comment type="similarity">
    <text evidence="1">Belongs to the iron-containing alcohol dehydrogenase family.</text>
</comment>
<evidence type="ECO:0000256" key="3">
    <source>
        <dbReference type="ARBA" id="ARBA00023027"/>
    </source>
</evidence>
<dbReference type="PANTHER" id="PTHR11496:SF102">
    <property type="entry name" value="ALCOHOL DEHYDROGENASE 4"/>
    <property type="match status" value="1"/>
</dbReference>
<dbReference type="PROSITE" id="PS00913">
    <property type="entry name" value="ADH_IRON_1"/>
    <property type="match status" value="1"/>
</dbReference>
<evidence type="ECO:0000259" key="4">
    <source>
        <dbReference type="Pfam" id="PF00465"/>
    </source>
</evidence>
<evidence type="ECO:0000313" key="6">
    <source>
        <dbReference type="EMBL" id="MST90339.1"/>
    </source>
</evidence>
<dbReference type="EMBL" id="VUNJ01000001">
    <property type="protein sequence ID" value="MST90339.1"/>
    <property type="molecule type" value="Genomic_DNA"/>
</dbReference>
<dbReference type="InterPro" id="IPR056798">
    <property type="entry name" value="ADH_Fe_C"/>
</dbReference>
<evidence type="ECO:0000256" key="2">
    <source>
        <dbReference type="ARBA" id="ARBA00023002"/>
    </source>
</evidence>
<feature type="domain" description="Alcohol dehydrogenase iron-type/glycerol dehydrogenase GldA" evidence="4">
    <location>
        <begin position="17"/>
        <end position="182"/>
    </location>
</feature>
<keyword evidence="3" id="KW-0520">NAD</keyword>
<dbReference type="InterPro" id="IPR039697">
    <property type="entry name" value="Alcohol_dehydrogenase_Fe"/>
</dbReference>
<evidence type="ECO:0000313" key="7">
    <source>
        <dbReference type="Proteomes" id="UP000431913"/>
    </source>
</evidence>
<keyword evidence="2" id="KW-0560">Oxidoreductase</keyword>
<proteinExistence type="inferred from homology"/>
<evidence type="ECO:0000256" key="1">
    <source>
        <dbReference type="ARBA" id="ARBA00007358"/>
    </source>
</evidence>
<dbReference type="GO" id="GO:0046872">
    <property type="term" value="F:metal ion binding"/>
    <property type="evidence" value="ECO:0007669"/>
    <property type="project" value="InterPro"/>
</dbReference>
<sequence>MRKGGCKMEFTLLQEARILYGAGKVQETGALLRRLGVDKALIVCDEGVKKAGIVERVTNSLTQAQVEFALFDKVQADPPSEVVDEGAAFCRAERCGAVIAVGGGSSIDTAKGINLLRCNPGKIMDYAGQKNEMKKAGGLVAVPTTAGTGSELSDGLVITSPEHVKCPILATNAMAEYIVLDPLLTVGLPAGLTASTGMDVLAHSVESYTSTAASVPTDQISEGNIRSVIQWLPLAVSYPDAVKPREHMAVASMLGGWMLRYGHTHAGHSVAHILGARCGIPHGYACAYALPWVLEFNAPALPEKTAAVGRMFGCSFTGAETPQQAGMAVRQAVIAFRDETLRLRPISGFAERPDDGMLDRMAAEIEMELFQAFNPRRMKKEDARIILENIFS</sequence>
<comment type="caution">
    <text evidence="6">The sequence shown here is derived from an EMBL/GenBank/DDBJ whole genome shotgun (WGS) entry which is preliminary data.</text>
</comment>
<dbReference type="CDD" id="cd14863">
    <property type="entry name" value="Fe-ADH-like"/>
    <property type="match status" value="1"/>
</dbReference>
<gene>
    <name evidence="6" type="ORF">FYJ76_00080</name>
</gene>
<dbReference type="PANTHER" id="PTHR11496">
    <property type="entry name" value="ALCOHOL DEHYDROGENASE"/>
    <property type="match status" value="1"/>
</dbReference>
<dbReference type="InterPro" id="IPR001670">
    <property type="entry name" value="ADH_Fe/GldA"/>
</dbReference>
<dbReference type="Pfam" id="PF25137">
    <property type="entry name" value="ADH_Fe_C"/>
    <property type="match status" value="1"/>
</dbReference>